<protein>
    <recommendedName>
        <fullName evidence="5">Protein kinase domain-containing protein</fullName>
    </recommendedName>
</protein>
<evidence type="ECO:0000256" key="3">
    <source>
        <dbReference type="PROSITE-ProRule" id="PRU00339"/>
    </source>
</evidence>
<dbReference type="InterPro" id="IPR001245">
    <property type="entry name" value="Ser-Thr/Tyr_kinase_cat_dom"/>
</dbReference>
<keyword evidence="1" id="KW-0677">Repeat</keyword>
<dbReference type="HOGENOM" id="CLU_000288_7_37_1"/>
<dbReference type="Pfam" id="PF07714">
    <property type="entry name" value="PK_Tyr_Ser-Thr"/>
    <property type="match status" value="2"/>
</dbReference>
<dbReference type="OrthoDB" id="431454at2759"/>
<feature type="repeat" description="TPR" evidence="3">
    <location>
        <begin position="521"/>
        <end position="554"/>
    </location>
</feature>
<accession>A0A0C3QE45</accession>
<keyword evidence="2 3" id="KW-0802">TPR repeat</keyword>
<dbReference type="Pfam" id="PF13424">
    <property type="entry name" value="TPR_12"/>
    <property type="match status" value="4"/>
</dbReference>
<evidence type="ECO:0000256" key="1">
    <source>
        <dbReference type="ARBA" id="ARBA00022737"/>
    </source>
</evidence>
<dbReference type="SMART" id="SM00220">
    <property type="entry name" value="S_TKc"/>
    <property type="match status" value="1"/>
</dbReference>
<dbReference type="Gene3D" id="1.25.40.10">
    <property type="entry name" value="Tetratricopeptide repeat domain"/>
    <property type="match status" value="7"/>
</dbReference>
<dbReference type="PROSITE" id="PS50011">
    <property type="entry name" value="PROTEIN_KINASE_DOM"/>
    <property type="match status" value="1"/>
</dbReference>
<dbReference type="PANTHER" id="PTHR45641">
    <property type="entry name" value="TETRATRICOPEPTIDE REPEAT PROTEIN (AFU_ORTHOLOGUE AFUA_6G03870)"/>
    <property type="match status" value="1"/>
</dbReference>
<dbReference type="PANTHER" id="PTHR45641:SF19">
    <property type="entry name" value="NEPHROCYSTIN-3"/>
    <property type="match status" value="1"/>
</dbReference>
<dbReference type="PROSITE" id="PS50005">
    <property type="entry name" value="TPR"/>
    <property type="match status" value="3"/>
</dbReference>
<feature type="region of interest" description="Disordered" evidence="4">
    <location>
        <begin position="582"/>
        <end position="604"/>
    </location>
</feature>
<dbReference type="InterPro" id="IPR000719">
    <property type="entry name" value="Prot_kinase_dom"/>
</dbReference>
<dbReference type="STRING" id="1051891.A0A0C3QE45"/>
<dbReference type="InterPro" id="IPR011009">
    <property type="entry name" value="Kinase-like_dom_sf"/>
</dbReference>
<dbReference type="Proteomes" id="UP000054248">
    <property type="component" value="Unassembled WGS sequence"/>
</dbReference>
<dbReference type="InterPro" id="IPR008271">
    <property type="entry name" value="Ser/Thr_kinase_AS"/>
</dbReference>
<feature type="repeat" description="TPR" evidence="3">
    <location>
        <begin position="754"/>
        <end position="787"/>
    </location>
</feature>
<gene>
    <name evidence="6" type="ORF">M407DRAFT_26501</name>
</gene>
<dbReference type="GO" id="GO:0005524">
    <property type="term" value="F:ATP binding"/>
    <property type="evidence" value="ECO:0007669"/>
    <property type="project" value="InterPro"/>
</dbReference>
<dbReference type="InterPro" id="IPR019734">
    <property type="entry name" value="TPR_rpt"/>
</dbReference>
<evidence type="ECO:0000313" key="7">
    <source>
        <dbReference type="Proteomes" id="UP000054248"/>
    </source>
</evidence>
<sequence length="1284" mass="142034">MANIVSPKSTEGQNPTKARDILNGMALHRIDPTRIKTTDTAKCTRGGQGVVIVGTLSPPETVKEWLPEVKVAVKNLEWNRDDAGESAEFFKSFANELSLMVNLVHENVIRLIGFVEDMEKGDAWIVLPWEANGNVREFLQSGEWDIPERISLIQDVAKGLEYLHTRDPPICHGDLKSLNILVNSSYRAVITDFGSARIKRSVGSEMQKNGSEITRQVPADDDRTARLLPIQVKFEPSTLDLTLTGPKFSLRWTAPEILRDGMQDLASDMWSIGWICWEIITDRVPFDELDHEAAIILHTIHGRLPAIQKEAQLSHVLMLCGLMSECWALQPAERIDASTFKRKFCIMPSETPSGWTSDGQKARSAHLLIELGRMYHYQKDTENAESHYLSAIDIATRTKDDAAKAIALYCLGTVCYGKKAEDSFKEAQEISSRIGSSLGVANSLNGLGKLYHHQSKYHEAEVAFNNARAIHSQIGNDLGIANALENLGDNYHAQSKEREAEKAFNNAREIQSRIGNDLGAAAALVGLGSVYDDQSRYHEAEEAFVEAFEIYSRIGNSSGARAASVGLEKTQSKNKEAEKTFNDNAESVGTANALQGPGQINDTQSKYGDAEKASHGVRKIHSRMGNDSGAASSLVNLEKTYIAQSKNGDVEKAFTGAYETENDLVAANVFTAKALFHIGVAYFMQSKHREAQKALNGAHELHLRISDDMGAFKSLLFLGHTYRALLRNGEAEKAFRGAREMCSRMYAGSDLGVAYALDGLGEVYLNQSRNAEAERAFMEAYEIQSRMSHDSGAAHALLGLAKTHAAQSRILGAEKALNEARDIYSGIGSDPDLADALYSLGEMYRNQLQFREAEEAFNEAHEMHLHAGNLLGTANSLLCLGLTHLEQSRNREAEEALVAAHEIHSRTGNDLGAKHASDGLEEIYRAQARSREAEGALNEAGEIHSRIDRDLGTPNTLLNLGNAYRTESRNQETQNAFKQPHEIRSQIGNELDAADDLKGLGEIHPAQSRHRDVEEAFNNARKINLPICNKYYCAGTVFRNLGIHYSRRGQSDEAELSYHQALTSCDCGESDIRAETLFTLAVLFHTQQREFEAEESINEALAIYISTDHVEGQATASMMLSTILKSQSNHSEEMDTLIQAEALFARTDNDSARGVTLLALGDNYRTQHKYTEAEECYNLAQTIYLSLDEAILEADALVCLGHLYVHQGRLGEAEECFARTRVHCAAILDEAREAAALDGLMEVYVMQGRFEDARVACKEAFEIYARTGRPTSETFAKTWELVQE</sequence>
<evidence type="ECO:0000256" key="2">
    <source>
        <dbReference type="ARBA" id="ARBA00022803"/>
    </source>
</evidence>
<reference evidence="6 7" key="1">
    <citation type="submission" date="2014-04" db="EMBL/GenBank/DDBJ databases">
        <authorList>
            <consortium name="DOE Joint Genome Institute"/>
            <person name="Kuo A."/>
            <person name="Girlanda M."/>
            <person name="Perotto S."/>
            <person name="Kohler A."/>
            <person name="Nagy L.G."/>
            <person name="Floudas D."/>
            <person name="Copeland A."/>
            <person name="Barry K.W."/>
            <person name="Cichocki N."/>
            <person name="Veneault-Fourrey C."/>
            <person name="LaButti K."/>
            <person name="Lindquist E.A."/>
            <person name="Lipzen A."/>
            <person name="Lundell T."/>
            <person name="Morin E."/>
            <person name="Murat C."/>
            <person name="Sun H."/>
            <person name="Tunlid A."/>
            <person name="Henrissat B."/>
            <person name="Grigoriev I.V."/>
            <person name="Hibbett D.S."/>
            <person name="Martin F."/>
            <person name="Nordberg H.P."/>
            <person name="Cantor M.N."/>
            <person name="Hua S.X."/>
        </authorList>
    </citation>
    <scope>NUCLEOTIDE SEQUENCE [LARGE SCALE GENOMIC DNA]</scope>
    <source>
        <strain evidence="6 7">MUT 4182</strain>
    </source>
</reference>
<organism evidence="6 7">
    <name type="scientific">Tulasnella calospora MUT 4182</name>
    <dbReference type="NCBI Taxonomy" id="1051891"/>
    <lineage>
        <taxon>Eukaryota</taxon>
        <taxon>Fungi</taxon>
        <taxon>Dikarya</taxon>
        <taxon>Basidiomycota</taxon>
        <taxon>Agaricomycotina</taxon>
        <taxon>Agaricomycetes</taxon>
        <taxon>Cantharellales</taxon>
        <taxon>Tulasnellaceae</taxon>
        <taxon>Tulasnella</taxon>
    </lineage>
</organism>
<keyword evidence="7" id="KW-1185">Reference proteome</keyword>
<feature type="repeat" description="TPR" evidence="3">
    <location>
        <begin position="834"/>
        <end position="867"/>
    </location>
</feature>
<dbReference type="PROSITE" id="PS00108">
    <property type="entry name" value="PROTEIN_KINASE_ST"/>
    <property type="match status" value="1"/>
</dbReference>
<dbReference type="EMBL" id="KN823069">
    <property type="protein sequence ID" value="KIO24061.1"/>
    <property type="molecule type" value="Genomic_DNA"/>
</dbReference>
<proteinExistence type="predicted"/>
<dbReference type="SUPFAM" id="SSF56112">
    <property type="entry name" value="Protein kinase-like (PK-like)"/>
    <property type="match status" value="1"/>
</dbReference>
<evidence type="ECO:0000256" key="4">
    <source>
        <dbReference type="SAM" id="MobiDB-lite"/>
    </source>
</evidence>
<evidence type="ECO:0000313" key="6">
    <source>
        <dbReference type="EMBL" id="KIO24061.1"/>
    </source>
</evidence>
<reference evidence="7" key="2">
    <citation type="submission" date="2015-01" db="EMBL/GenBank/DDBJ databases">
        <title>Evolutionary Origins and Diversification of the Mycorrhizal Mutualists.</title>
        <authorList>
            <consortium name="DOE Joint Genome Institute"/>
            <consortium name="Mycorrhizal Genomics Consortium"/>
            <person name="Kohler A."/>
            <person name="Kuo A."/>
            <person name="Nagy L.G."/>
            <person name="Floudas D."/>
            <person name="Copeland A."/>
            <person name="Barry K.W."/>
            <person name="Cichocki N."/>
            <person name="Veneault-Fourrey C."/>
            <person name="LaButti K."/>
            <person name="Lindquist E.A."/>
            <person name="Lipzen A."/>
            <person name="Lundell T."/>
            <person name="Morin E."/>
            <person name="Murat C."/>
            <person name="Riley R."/>
            <person name="Ohm R."/>
            <person name="Sun H."/>
            <person name="Tunlid A."/>
            <person name="Henrissat B."/>
            <person name="Grigoriev I.V."/>
            <person name="Hibbett D.S."/>
            <person name="Martin F."/>
        </authorList>
    </citation>
    <scope>NUCLEOTIDE SEQUENCE [LARGE SCALE GENOMIC DNA]</scope>
    <source>
        <strain evidence="7">MUT 4182</strain>
    </source>
</reference>
<dbReference type="Gene3D" id="1.10.510.10">
    <property type="entry name" value="Transferase(Phosphotransferase) domain 1"/>
    <property type="match status" value="1"/>
</dbReference>
<dbReference type="InterPro" id="IPR011990">
    <property type="entry name" value="TPR-like_helical_dom_sf"/>
</dbReference>
<dbReference type="SUPFAM" id="SSF48452">
    <property type="entry name" value="TPR-like"/>
    <property type="match status" value="5"/>
</dbReference>
<feature type="domain" description="Protein kinase" evidence="5">
    <location>
        <begin position="37"/>
        <end position="345"/>
    </location>
</feature>
<evidence type="ECO:0000259" key="5">
    <source>
        <dbReference type="PROSITE" id="PS50011"/>
    </source>
</evidence>
<name>A0A0C3QE45_9AGAM</name>
<dbReference type="GO" id="GO:0004672">
    <property type="term" value="F:protein kinase activity"/>
    <property type="evidence" value="ECO:0007669"/>
    <property type="project" value="InterPro"/>
</dbReference>
<dbReference type="SMART" id="SM00028">
    <property type="entry name" value="TPR"/>
    <property type="match status" value="17"/>
</dbReference>